<keyword evidence="1" id="KW-0175">Coiled coil</keyword>
<evidence type="ECO:0000313" key="2">
    <source>
        <dbReference type="EMBL" id="MCT8506162.1"/>
    </source>
</evidence>
<evidence type="ECO:0000256" key="1">
    <source>
        <dbReference type="SAM" id="Coils"/>
    </source>
</evidence>
<name>A0A9X2X3B2_9GAMM</name>
<organism evidence="2 3">
    <name type="scientific">Chromohalobacter moromii</name>
    <dbReference type="NCBI Taxonomy" id="2860329"/>
    <lineage>
        <taxon>Bacteria</taxon>
        <taxon>Pseudomonadati</taxon>
        <taxon>Pseudomonadota</taxon>
        <taxon>Gammaproteobacteria</taxon>
        <taxon>Oceanospirillales</taxon>
        <taxon>Halomonadaceae</taxon>
        <taxon>Chromohalobacter</taxon>
    </lineage>
</organism>
<gene>
    <name evidence="2" type="ORF">KZO87_12335</name>
</gene>
<proteinExistence type="predicted"/>
<keyword evidence="3" id="KW-1185">Reference proteome</keyword>
<dbReference type="RefSeq" id="WP_247620341.1">
    <property type="nucleotide sequence ID" value="NZ_JAHXDE010000004.1"/>
</dbReference>
<comment type="caution">
    <text evidence="2">The sequence shown here is derived from an EMBL/GenBank/DDBJ whole genome shotgun (WGS) entry which is preliminary data.</text>
</comment>
<dbReference type="AlphaFoldDB" id="A0A9X2X3B2"/>
<feature type="coiled-coil region" evidence="1">
    <location>
        <begin position="166"/>
        <end position="193"/>
    </location>
</feature>
<accession>A0A9X2X3B2</accession>
<dbReference type="EMBL" id="JAHXDE010000004">
    <property type="protein sequence ID" value="MCT8506162.1"/>
    <property type="molecule type" value="Genomic_DNA"/>
</dbReference>
<dbReference type="Proteomes" id="UP001145353">
    <property type="component" value="Unassembled WGS sequence"/>
</dbReference>
<sequence length="248" mass="27302">MSDLFPMNHADLCAIAVKWLQREPSKKGHGCDVAVSEVKTGYTGEIPDAVGFRRKDDHRDGSVVVEVKVSRADFLADGKKAHRVDGGVGNWRYFMCPEGLIAADELPPGWGLLWVNKRGHVKPQAGPVLQRHYGPYVEALCEWRHDTDHGREQFILVKLLSRVGDVEEMNSRLKQAYSEQSRLAKRCNDLTRELHSSSPAVPDSLIKGLQSIAPCDGCGSSHGEHHAPECPSVDAFAAGRIAESEARS</sequence>
<protein>
    <submittedName>
        <fullName evidence="2">Adenylosuccinate synthase</fullName>
    </submittedName>
</protein>
<reference evidence="2" key="2">
    <citation type="journal article" date="2022" name="Syst. Appl. Microbiol.">
        <title>Chromohalobacter moromii sp. nov., a moderately halophilic bacterium isolated from lupine-based moromi fermentation.</title>
        <authorList>
            <person name="Lulf R.H."/>
            <person name="Hilgarth M."/>
            <person name="Ehrmann M.A."/>
        </authorList>
    </citation>
    <scope>NUCLEOTIDE SEQUENCE</scope>
    <source>
        <strain evidence="2">TMW 2.2304</strain>
    </source>
</reference>
<evidence type="ECO:0000313" key="3">
    <source>
        <dbReference type="Proteomes" id="UP001145353"/>
    </source>
</evidence>
<reference evidence="2" key="1">
    <citation type="submission" date="2021-07" db="EMBL/GenBank/DDBJ databases">
        <authorList>
            <person name="Luelf R.H."/>
        </authorList>
    </citation>
    <scope>NUCLEOTIDE SEQUENCE</scope>
    <source>
        <strain evidence="2">TMW 2.2304</strain>
    </source>
</reference>